<organism evidence="2 3">
    <name type="scientific">Paspalum vaginatum</name>
    <name type="common">seashore paspalum</name>
    <dbReference type="NCBI Taxonomy" id="158149"/>
    <lineage>
        <taxon>Eukaryota</taxon>
        <taxon>Viridiplantae</taxon>
        <taxon>Streptophyta</taxon>
        <taxon>Embryophyta</taxon>
        <taxon>Tracheophyta</taxon>
        <taxon>Spermatophyta</taxon>
        <taxon>Magnoliopsida</taxon>
        <taxon>Liliopsida</taxon>
        <taxon>Poales</taxon>
        <taxon>Poaceae</taxon>
        <taxon>PACMAD clade</taxon>
        <taxon>Panicoideae</taxon>
        <taxon>Andropogonodae</taxon>
        <taxon>Paspaleae</taxon>
        <taxon>Paspalinae</taxon>
        <taxon>Paspalum</taxon>
    </lineage>
</organism>
<dbReference type="EMBL" id="MU629538">
    <property type="protein sequence ID" value="KAJ1256211.1"/>
    <property type="molecule type" value="Genomic_DNA"/>
</dbReference>
<comment type="caution">
    <text evidence="2">The sequence shown here is derived from an EMBL/GenBank/DDBJ whole genome shotgun (WGS) entry which is preliminary data.</text>
</comment>
<protein>
    <submittedName>
        <fullName evidence="2">Uncharacterized protein</fullName>
    </submittedName>
</protein>
<dbReference type="AlphaFoldDB" id="A0A9W8CFZ2"/>
<proteinExistence type="predicted"/>
<evidence type="ECO:0000256" key="1">
    <source>
        <dbReference type="SAM" id="MobiDB-lite"/>
    </source>
</evidence>
<reference evidence="2 3" key="1">
    <citation type="submission" date="2022-10" db="EMBL/GenBank/DDBJ databases">
        <title>WGS assembly of Paspalum vaginatum 540-79.</title>
        <authorList>
            <person name="Sun G."/>
            <person name="Wase N."/>
            <person name="Shu S."/>
            <person name="Jenkins J."/>
            <person name="Zhou B."/>
            <person name="Torres-Rodriguez J."/>
            <person name="Chen C."/>
            <person name="Sandor L."/>
            <person name="Plott C."/>
            <person name="Yoshinga Y."/>
            <person name="Daum C."/>
            <person name="Qi P."/>
            <person name="Barry K."/>
            <person name="Lipzen A."/>
            <person name="Berry L."/>
            <person name="Pedersen C."/>
            <person name="Gottilla T."/>
            <person name="Foltz A."/>
            <person name="Yu H."/>
            <person name="O'Malley R."/>
            <person name="Zhang C."/>
            <person name="Devos K."/>
            <person name="Sigmon B."/>
            <person name="Yu B."/>
            <person name="Obata T."/>
            <person name="Schmutz J."/>
            <person name="Schnable J."/>
        </authorList>
    </citation>
    <scope>NUCLEOTIDE SEQUENCE [LARGE SCALE GENOMIC DNA]</scope>
    <source>
        <strain evidence="3">cv. 540-79</strain>
    </source>
</reference>
<evidence type="ECO:0000313" key="2">
    <source>
        <dbReference type="EMBL" id="KAJ1256211.1"/>
    </source>
</evidence>
<gene>
    <name evidence="2" type="ORF">BS78_K065000</name>
</gene>
<accession>A0A9W8CFZ2</accession>
<name>A0A9W8CFZ2_9POAL</name>
<evidence type="ECO:0000313" key="3">
    <source>
        <dbReference type="Proteomes" id="UP001164776"/>
    </source>
</evidence>
<sequence>MSKRRRQDRVVAASPWSPREGQPIGCLGALPPDLAESPGHARPLAERRGGARLAAMCRLRYPRTQSRPVSIGRPQVQPSALPSPVVYQYSDPSSLYTVICYFVL</sequence>
<feature type="region of interest" description="Disordered" evidence="1">
    <location>
        <begin position="1"/>
        <end position="23"/>
    </location>
</feature>
<keyword evidence="3" id="KW-1185">Reference proteome</keyword>
<dbReference type="Proteomes" id="UP001164776">
    <property type="component" value="Unassembled WGS sequence"/>
</dbReference>